<dbReference type="Ensembl" id="ENSMCST00000017392.1">
    <property type="protein sequence ID" value="ENSMCSP00000016958.1"/>
    <property type="gene ID" value="ENSMCSG00000011892.1"/>
</dbReference>
<dbReference type="Proteomes" id="UP000694560">
    <property type="component" value="Unplaced"/>
</dbReference>
<name>A0A8C5U973_9PASS</name>
<keyword evidence="4 6" id="KW-0694">RNA-binding</keyword>
<keyword evidence="5 6" id="KW-0648">Protein biosynthesis</keyword>
<dbReference type="OrthoDB" id="17977at2759"/>
<accession>A0A8C5U973</accession>
<evidence type="ECO:0000256" key="6">
    <source>
        <dbReference type="RuleBase" id="RU004374"/>
    </source>
</evidence>
<dbReference type="Pfam" id="PF01652">
    <property type="entry name" value="IF4E"/>
    <property type="match status" value="1"/>
</dbReference>
<keyword evidence="2 6" id="KW-0396">Initiation factor</keyword>
<dbReference type="SUPFAM" id="SSF55418">
    <property type="entry name" value="eIF4e-like"/>
    <property type="match status" value="1"/>
</dbReference>
<dbReference type="GO" id="GO:0016281">
    <property type="term" value="C:eukaryotic translation initiation factor 4F complex"/>
    <property type="evidence" value="ECO:0007669"/>
    <property type="project" value="TreeGrafter"/>
</dbReference>
<evidence type="ECO:0000256" key="4">
    <source>
        <dbReference type="ARBA" id="ARBA00022884"/>
    </source>
</evidence>
<dbReference type="GO" id="GO:0003743">
    <property type="term" value="F:translation initiation factor activity"/>
    <property type="evidence" value="ECO:0007669"/>
    <property type="project" value="UniProtKB-KW"/>
</dbReference>
<evidence type="ECO:0000256" key="5">
    <source>
        <dbReference type="ARBA" id="ARBA00022917"/>
    </source>
</evidence>
<keyword evidence="3" id="KW-0810">Translation regulation</keyword>
<proteinExistence type="inferred from homology"/>
<organism evidence="7 8">
    <name type="scientific">Malurus cyaneus samueli</name>
    <dbReference type="NCBI Taxonomy" id="2593467"/>
    <lineage>
        <taxon>Eukaryota</taxon>
        <taxon>Metazoa</taxon>
        <taxon>Chordata</taxon>
        <taxon>Craniata</taxon>
        <taxon>Vertebrata</taxon>
        <taxon>Euteleostomi</taxon>
        <taxon>Archelosauria</taxon>
        <taxon>Archosauria</taxon>
        <taxon>Dinosauria</taxon>
        <taxon>Saurischia</taxon>
        <taxon>Theropoda</taxon>
        <taxon>Coelurosauria</taxon>
        <taxon>Aves</taxon>
        <taxon>Neognathae</taxon>
        <taxon>Neoaves</taxon>
        <taxon>Telluraves</taxon>
        <taxon>Australaves</taxon>
        <taxon>Passeriformes</taxon>
        <taxon>Meliphagoidea</taxon>
        <taxon>Maluridae</taxon>
        <taxon>Malurus</taxon>
    </lineage>
</organism>
<keyword evidence="8" id="KW-1185">Reference proteome</keyword>
<comment type="similarity">
    <text evidence="1 6">Belongs to the eukaryotic initiation factor 4E family.</text>
</comment>
<evidence type="ECO:0000313" key="7">
    <source>
        <dbReference type="Ensembl" id="ENSMCSP00000016958.1"/>
    </source>
</evidence>
<dbReference type="Gene3D" id="3.30.760.10">
    <property type="entry name" value="RNA Cap, Translation Initiation Factor Eif4e"/>
    <property type="match status" value="1"/>
</dbReference>
<dbReference type="GO" id="GO:0000340">
    <property type="term" value="F:RNA 7-methylguanosine cap binding"/>
    <property type="evidence" value="ECO:0007669"/>
    <property type="project" value="TreeGrafter"/>
</dbReference>
<protein>
    <submittedName>
        <fullName evidence="7">Uncharacterized protein</fullName>
    </submittedName>
</protein>
<sequence length="121" mass="13952">MSFQSFPLLSPASVRIGGRPLILKNIYREEESNAKGGIWKMKFPKESTVAVWRELLLATIGEQFTDCCSADDEVIGVSVSVRDREDVIHKLLPHVHFKAVFYKCKYFLLLISTFIRKTRCW</sequence>
<evidence type="ECO:0000256" key="3">
    <source>
        <dbReference type="ARBA" id="ARBA00022845"/>
    </source>
</evidence>
<dbReference type="PANTHER" id="PTHR11960">
    <property type="entry name" value="EUKARYOTIC TRANSLATION INITIATION FACTOR 4E RELATED"/>
    <property type="match status" value="1"/>
</dbReference>
<evidence type="ECO:0000256" key="2">
    <source>
        <dbReference type="ARBA" id="ARBA00022540"/>
    </source>
</evidence>
<dbReference type="GO" id="GO:0006417">
    <property type="term" value="P:regulation of translation"/>
    <property type="evidence" value="ECO:0007669"/>
    <property type="project" value="UniProtKB-KW"/>
</dbReference>
<reference evidence="7" key="1">
    <citation type="submission" date="2025-08" db="UniProtKB">
        <authorList>
            <consortium name="Ensembl"/>
        </authorList>
    </citation>
    <scope>IDENTIFICATION</scope>
</reference>
<dbReference type="InterPro" id="IPR023398">
    <property type="entry name" value="TIF_eIF4e-like"/>
</dbReference>
<reference evidence="7" key="2">
    <citation type="submission" date="2025-09" db="UniProtKB">
        <authorList>
            <consortium name="Ensembl"/>
        </authorList>
    </citation>
    <scope>IDENTIFICATION</scope>
</reference>
<dbReference type="AlphaFoldDB" id="A0A8C5U973"/>
<dbReference type="InterPro" id="IPR001040">
    <property type="entry name" value="TIF_eIF_4E"/>
</dbReference>
<evidence type="ECO:0000256" key="1">
    <source>
        <dbReference type="ARBA" id="ARBA00009860"/>
    </source>
</evidence>
<evidence type="ECO:0000313" key="8">
    <source>
        <dbReference type="Proteomes" id="UP000694560"/>
    </source>
</evidence>
<dbReference type="PANTHER" id="PTHR11960:SF66">
    <property type="entry name" value="EUKARYOTIC TRANSLATION INITIATION FACTOR 4E TYPE 3"/>
    <property type="match status" value="1"/>
</dbReference>